<dbReference type="Pfam" id="PF18906">
    <property type="entry name" value="Phage_tube_2"/>
    <property type="match status" value="1"/>
</dbReference>
<protein>
    <submittedName>
        <fullName evidence="1">Uncharacterized protein</fullName>
    </submittedName>
</protein>
<dbReference type="KEGG" id="azz:DEW08_01485"/>
<gene>
    <name evidence="1" type="ORF">DEW08_01485</name>
</gene>
<keyword evidence="2" id="KW-1185">Reference proteome</keyword>
<reference evidence="2" key="1">
    <citation type="submission" date="2018-05" db="EMBL/GenBank/DDBJ databases">
        <title>Azospirillum thermophila sp. nov., a novel isolated from hot spring.</title>
        <authorList>
            <person name="Zhao Z."/>
        </authorList>
    </citation>
    <scope>NUCLEOTIDE SEQUENCE [LARGE SCALE GENOMIC DNA]</scope>
    <source>
        <strain evidence="2">CFH 70021</strain>
    </source>
</reference>
<dbReference type="Proteomes" id="UP000245629">
    <property type="component" value="Chromosome 1"/>
</dbReference>
<evidence type="ECO:0000313" key="1">
    <source>
        <dbReference type="EMBL" id="AWK85029.1"/>
    </source>
</evidence>
<proteinExistence type="predicted"/>
<accession>A0A2S2CKS1</accession>
<dbReference type="EMBL" id="CP029352">
    <property type="protein sequence ID" value="AWK85029.1"/>
    <property type="molecule type" value="Genomic_DNA"/>
</dbReference>
<dbReference type="OrthoDB" id="8187619at2"/>
<name>A0A2S2CKS1_9PROT</name>
<organism evidence="1 2">
    <name type="scientific">Azospirillum thermophilum</name>
    <dbReference type="NCBI Taxonomy" id="2202148"/>
    <lineage>
        <taxon>Bacteria</taxon>
        <taxon>Pseudomonadati</taxon>
        <taxon>Pseudomonadota</taxon>
        <taxon>Alphaproteobacteria</taxon>
        <taxon>Rhodospirillales</taxon>
        <taxon>Azospirillaceae</taxon>
        <taxon>Azospirillum</taxon>
    </lineage>
</organism>
<evidence type="ECO:0000313" key="2">
    <source>
        <dbReference type="Proteomes" id="UP000245629"/>
    </source>
</evidence>
<dbReference type="AlphaFoldDB" id="A0A2S2CKS1"/>
<sequence>MPTNYQTQFNAYVAYKAQSARGTAASGTGANLLPLTGGKGQLTKQAIQSQQVRQDGMAVRGRHGTQKTSGQYPGELQLSNYDPLLEAVMRGTWASGVSITQATGAMSSATLSATGSVITFSAGNVITAGLRVYDVVTFTSGLAAGDLNKPLRVVGLTNTSITVAEALTTVTGPVSSYAFSVKGRKLINPAAGALVQRYFTIEEAEIDADQSELFTDCKWGKIDLSMQPNGMLTITPSWMGTGAAQGLTGAASPYYTSPALVAAATPLAAIDATLRVGSSDFVDLTAFSLSIDLGLNAPDVVGAKTSPDVFDGVMKVSGSITAMRKDLQAFTDFLAETPLALTMLAQVPGSSPIDFLSVTVPNFTLGGVDKSEIKRDGGPRTVTLNIAAELVGVDTRGGAYDQTMVKIQASN</sequence>
<dbReference type="InterPro" id="IPR044000">
    <property type="entry name" value="Phage_tube_2"/>
</dbReference>
<dbReference type="RefSeq" id="WP_109323863.1">
    <property type="nucleotide sequence ID" value="NZ_CP029352.1"/>
</dbReference>